<protein>
    <submittedName>
        <fullName evidence="2">Cobalamin-binding protein</fullName>
    </submittedName>
</protein>
<feature type="domain" description="B12-binding" evidence="1">
    <location>
        <begin position="90"/>
        <end position="213"/>
    </location>
</feature>
<proteinExistence type="predicted"/>
<dbReference type="Gene3D" id="1.10.1240.10">
    <property type="entry name" value="Methionine synthase domain"/>
    <property type="match status" value="1"/>
</dbReference>
<evidence type="ECO:0000313" key="2">
    <source>
        <dbReference type="EMBL" id="QIA09252.1"/>
    </source>
</evidence>
<keyword evidence="3" id="KW-1185">Reference proteome</keyword>
<dbReference type="KEGG" id="drc:G0Q07_16725"/>
<dbReference type="RefSeq" id="WP_163348224.1">
    <property type="nucleotide sequence ID" value="NZ_CP048409.1"/>
</dbReference>
<reference evidence="2 3" key="1">
    <citation type="submission" date="2020-02" db="EMBL/GenBank/DDBJ databases">
        <title>Genome sequencing for Draconibacterium sp. strain M1.</title>
        <authorList>
            <person name="Park S.-J."/>
        </authorList>
    </citation>
    <scope>NUCLEOTIDE SEQUENCE [LARGE SCALE GENOMIC DNA]</scope>
    <source>
        <strain evidence="2 3">M1</strain>
    </source>
</reference>
<dbReference type="PROSITE" id="PS51332">
    <property type="entry name" value="B12_BINDING"/>
    <property type="match status" value="1"/>
</dbReference>
<dbReference type="InterPro" id="IPR036594">
    <property type="entry name" value="Meth_synthase_dom"/>
</dbReference>
<accession>A0A6C0RHE7</accession>
<evidence type="ECO:0000259" key="1">
    <source>
        <dbReference type="PROSITE" id="PS51332"/>
    </source>
</evidence>
<dbReference type="InterPro" id="IPR006158">
    <property type="entry name" value="Cobalamin-bd"/>
</dbReference>
<gene>
    <name evidence="2" type="ORF">G0Q07_16725</name>
</gene>
<name>A0A6C0RHE7_9BACT</name>
<dbReference type="Pfam" id="PF02607">
    <property type="entry name" value="B12-binding_2"/>
    <property type="match status" value="1"/>
</dbReference>
<dbReference type="SUPFAM" id="SSF52242">
    <property type="entry name" value="Cobalamin (vitamin B12)-binding domain"/>
    <property type="match status" value="1"/>
</dbReference>
<dbReference type="InterPro" id="IPR003759">
    <property type="entry name" value="Cbl-bd_cap"/>
</dbReference>
<dbReference type="AlphaFoldDB" id="A0A6C0RHE7"/>
<dbReference type="InterPro" id="IPR036724">
    <property type="entry name" value="Cobalamin-bd_sf"/>
</dbReference>
<sequence length="213" mass="24520">MISAGLKQKFLNYLLAGQHQQCSSVIRELLNDNTSFILIYEDLLKHSLYEVGFLWERNKIGVAEEHLASAIIEKLLSEIYPSIENVQPVNKNAIVCCIEKEHHQIGSKMVADIFEKNGWETLYLGANTPESSLIRYIELTHPQFLALSLSIYFHFHSFKILLDKLTTKFPELNICIGGQAFNHIPESQIPESQRIKFFKDLHEIDLYLRTSAK</sequence>
<dbReference type="EMBL" id="CP048409">
    <property type="protein sequence ID" value="QIA09252.1"/>
    <property type="molecule type" value="Genomic_DNA"/>
</dbReference>
<dbReference type="Gene3D" id="3.40.50.280">
    <property type="entry name" value="Cobalamin-binding domain"/>
    <property type="match status" value="1"/>
</dbReference>
<dbReference type="GO" id="GO:0046872">
    <property type="term" value="F:metal ion binding"/>
    <property type="evidence" value="ECO:0007669"/>
    <property type="project" value="InterPro"/>
</dbReference>
<dbReference type="Pfam" id="PF02310">
    <property type="entry name" value="B12-binding"/>
    <property type="match status" value="1"/>
</dbReference>
<organism evidence="2 3">
    <name type="scientific">Draconibacterium halophilum</name>
    <dbReference type="NCBI Taxonomy" id="2706887"/>
    <lineage>
        <taxon>Bacteria</taxon>
        <taxon>Pseudomonadati</taxon>
        <taxon>Bacteroidota</taxon>
        <taxon>Bacteroidia</taxon>
        <taxon>Marinilabiliales</taxon>
        <taxon>Prolixibacteraceae</taxon>
        <taxon>Draconibacterium</taxon>
    </lineage>
</organism>
<evidence type="ECO:0000313" key="3">
    <source>
        <dbReference type="Proteomes" id="UP000474630"/>
    </source>
</evidence>
<dbReference type="GO" id="GO:0031419">
    <property type="term" value="F:cobalamin binding"/>
    <property type="evidence" value="ECO:0007669"/>
    <property type="project" value="InterPro"/>
</dbReference>
<dbReference type="Proteomes" id="UP000474630">
    <property type="component" value="Chromosome"/>
</dbReference>